<organism evidence="7 8">
    <name type="scientific">Aspergillus sclerotiicarbonarius (strain CBS 121057 / IBT 28362)</name>
    <dbReference type="NCBI Taxonomy" id="1448318"/>
    <lineage>
        <taxon>Eukaryota</taxon>
        <taxon>Fungi</taxon>
        <taxon>Dikarya</taxon>
        <taxon>Ascomycota</taxon>
        <taxon>Pezizomycotina</taxon>
        <taxon>Eurotiomycetes</taxon>
        <taxon>Eurotiomycetidae</taxon>
        <taxon>Eurotiales</taxon>
        <taxon>Aspergillaceae</taxon>
        <taxon>Aspergillus</taxon>
        <taxon>Aspergillus subgen. Circumdati</taxon>
    </lineage>
</organism>
<keyword evidence="5" id="KW-0732">Signal</keyword>
<dbReference type="AlphaFoldDB" id="A0A319EIR7"/>
<feature type="signal peptide" evidence="5">
    <location>
        <begin position="1"/>
        <end position="19"/>
    </location>
</feature>
<dbReference type="OrthoDB" id="2151789at2759"/>
<dbReference type="GO" id="GO:0016491">
    <property type="term" value="F:oxidoreductase activity"/>
    <property type="evidence" value="ECO:0007669"/>
    <property type="project" value="UniProtKB-KW"/>
</dbReference>
<keyword evidence="8" id="KW-1185">Reference proteome</keyword>
<evidence type="ECO:0000256" key="4">
    <source>
        <dbReference type="ARBA" id="ARBA00023002"/>
    </source>
</evidence>
<dbReference type="GO" id="GO:0071949">
    <property type="term" value="F:FAD binding"/>
    <property type="evidence" value="ECO:0007669"/>
    <property type="project" value="InterPro"/>
</dbReference>
<dbReference type="PANTHER" id="PTHR42973:SF22">
    <property type="entry name" value="FAD-BINDING PCMH-TYPE DOMAIN-CONTAINING PROTEIN-RELATED"/>
    <property type="match status" value="1"/>
</dbReference>
<proteinExistence type="inferred from homology"/>
<dbReference type="InterPro" id="IPR036318">
    <property type="entry name" value="FAD-bd_PCMH-like_sf"/>
</dbReference>
<evidence type="ECO:0000313" key="7">
    <source>
        <dbReference type="EMBL" id="PYI00699.1"/>
    </source>
</evidence>
<dbReference type="Gene3D" id="3.30.465.10">
    <property type="match status" value="1"/>
</dbReference>
<keyword evidence="2" id="KW-0285">Flavoprotein</keyword>
<protein>
    <submittedName>
        <fullName evidence="7">FAD-binding domain-containing protein</fullName>
    </submittedName>
</protein>
<feature type="domain" description="FAD-binding PCMH-type" evidence="6">
    <location>
        <begin position="56"/>
        <end position="233"/>
    </location>
</feature>
<dbReference type="PROSITE" id="PS51387">
    <property type="entry name" value="FAD_PCMH"/>
    <property type="match status" value="1"/>
</dbReference>
<dbReference type="Proteomes" id="UP000248423">
    <property type="component" value="Unassembled WGS sequence"/>
</dbReference>
<evidence type="ECO:0000259" key="6">
    <source>
        <dbReference type="PROSITE" id="PS51387"/>
    </source>
</evidence>
<dbReference type="InterPro" id="IPR012951">
    <property type="entry name" value="BBE"/>
</dbReference>
<dbReference type="STRING" id="1448318.A0A319EIR7"/>
<dbReference type="SUPFAM" id="SSF56176">
    <property type="entry name" value="FAD-binding/transporter-associated domain-like"/>
    <property type="match status" value="1"/>
</dbReference>
<sequence length="491" mass="52760">MTPLAQLLGLIPLATVVFACDNICDSLNSQIPGRVSYPGNQTYSASLSSYYTSFERQLNPSCFFKPTTTAEVAEFVKFITANGSTTSSRPQFAIRGGGHTLFTGAANINGSVTVDMRSMNSLTLSADRKTASVGAGTVFSDLYPKLTPYNLTVMGGRIPGIGAGGFTTGGGLNFLAREHGFSCDNIYGYELVLANGTVIYASASSHRDLWLALKGGSNNFGIITRFDLAAFPQGLMWGGIIMYNYTASNVAAQAQAFTNFMNPSNFDSAAEMAVLVNYEDGAFTIGNSLFYTKPVANPKVYQAFTSLPSPTFDDLSFNNVSGMVTKFGSFLPTSADRATELVYSFHNANSTIYSQLIQIYQDGCALLNDIPGLLVQFMLQPQPVTNGTNSLGLPAGATDLVIGLVSIAYDNPSDDGRVFSVQEAIVDAQTALLEEAGLLIPFKYLNYADVSQDPFSSYGEENHDRLKEVSRRYDPTGLFQWGVPGGFKLFA</sequence>
<dbReference type="EMBL" id="KZ826440">
    <property type="protein sequence ID" value="PYI00699.1"/>
    <property type="molecule type" value="Genomic_DNA"/>
</dbReference>
<dbReference type="Pfam" id="PF08031">
    <property type="entry name" value="BBE"/>
    <property type="match status" value="1"/>
</dbReference>
<accession>A0A319EIR7</accession>
<dbReference type="InterPro" id="IPR016169">
    <property type="entry name" value="FAD-bd_PCMH_sub2"/>
</dbReference>
<dbReference type="Pfam" id="PF01565">
    <property type="entry name" value="FAD_binding_4"/>
    <property type="match status" value="1"/>
</dbReference>
<evidence type="ECO:0000256" key="1">
    <source>
        <dbReference type="ARBA" id="ARBA00005466"/>
    </source>
</evidence>
<dbReference type="InterPro" id="IPR050416">
    <property type="entry name" value="FAD-linked_Oxidoreductase"/>
</dbReference>
<dbReference type="InterPro" id="IPR016166">
    <property type="entry name" value="FAD-bd_PCMH"/>
</dbReference>
<evidence type="ECO:0000256" key="3">
    <source>
        <dbReference type="ARBA" id="ARBA00022827"/>
    </source>
</evidence>
<comment type="similarity">
    <text evidence="1">Belongs to the oxygen-dependent FAD-linked oxidoreductase family.</text>
</comment>
<evidence type="ECO:0000313" key="8">
    <source>
        <dbReference type="Proteomes" id="UP000248423"/>
    </source>
</evidence>
<gene>
    <name evidence="7" type="ORF">BO78DRAFT_329412</name>
</gene>
<evidence type="ECO:0000256" key="2">
    <source>
        <dbReference type="ARBA" id="ARBA00022630"/>
    </source>
</evidence>
<dbReference type="PANTHER" id="PTHR42973">
    <property type="entry name" value="BINDING OXIDOREDUCTASE, PUTATIVE (AFU_ORTHOLOGUE AFUA_1G17690)-RELATED"/>
    <property type="match status" value="1"/>
</dbReference>
<feature type="chain" id="PRO_5016235134" evidence="5">
    <location>
        <begin position="20"/>
        <end position="491"/>
    </location>
</feature>
<dbReference type="VEuPathDB" id="FungiDB:BO78DRAFT_329412"/>
<keyword evidence="3" id="KW-0274">FAD</keyword>
<keyword evidence="4" id="KW-0560">Oxidoreductase</keyword>
<evidence type="ECO:0000256" key="5">
    <source>
        <dbReference type="SAM" id="SignalP"/>
    </source>
</evidence>
<name>A0A319EIR7_ASPSB</name>
<dbReference type="InterPro" id="IPR006094">
    <property type="entry name" value="Oxid_FAD_bind_N"/>
</dbReference>
<reference evidence="7 8" key="1">
    <citation type="submission" date="2018-02" db="EMBL/GenBank/DDBJ databases">
        <title>The genomes of Aspergillus section Nigri reveals drivers in fungal speciation.</title>
        <authorList>
            <consortium name="DOE Joint Genome Institute"/>
            <person name="Vesth T.C."/>
            <person name="Nybo J."/>
            <person name="Theobald S."/>
            <person name="Brandl J."/>
            <person name="Frisvad J.C."/>
            <person name="Nielsen K.F."/>
            <person name="Lyhne E.K."/>
            <person name="Kogle M.E."/>
            <person name="Kuo A."/>
            <person name="Riley R."/>
            <person name="Clum A."/>
            <person name="Nolan M."/>
            <person name="Lipzen A."/>
            <person name="Salamov A."/>
            <person name="Henrissat B."/>
            <person name="Wiebenga A."/>
            <person name="De vries R.P."/>
            <person name="Grigoriev I.V."/>
            <person name="Mortensen U.H."/>
            <person name="Andersen M.R."/>
            <person name="Baker S.E."/>
        </authorList>
    </citation>
    <scope>NUCLEOTIDE SEQUENCE [LARGE SCALE GENOMIC DNA]</scope>
    <source>
        <strain evidence="7 8">CBS 121057</strain>
    </source>
</reference>